<reference evidence="2" key="1">
    <citation type="journal article" date="2011" name="PLoS Genet.">
        <title>Genomic analysis of the necrotrophic fungal pathogens Sclerotinia sclerotiorum and Botrytis cinerea.</title>
        <authorList>
            <person name="Amselem J."/>
            <person name="Cuomo C.A."/>
            <person name="van Kan J.A."/>
            <person name="Viaud M."/>
            <person name="Benito E.P."/>
            <person name="Couloux A."/>
            <person name="Coutinho P.M."/>
            <person name="de Vries R.P."/>
            <person name="Dyer P.S."/>
            <person name="Fillinger S."/>
            <person name="Fournier E."/>
            <person name="Gout L."/>
            <person name="Hahn M."/>
            <person name="Kohn L."/>
            <person name="Lapalu N."/>
            <person name="Plummer K.M."/>
            <person name="Pradier J.M."/>
            <person name="Quevillon E."/>
            <person name="Sharon A."/>
            <person name="Simon A."/>
            <person name="ten Have A."/>
            <person name="Tudzynski B."/>
            <person name="Tudzynski P."/>
            <person name="Wincker P."/>
            <person name="Andrew M."/>
            <person name="Anthouard V."/>
            <person name="Beever R.E."/>
            <person name="Beffa R."/>
            <person name="Benoit I."/>
            <person name="Bouzid O."/>
            <person name="Brault B."/>
            <person name="Chen Z."/>
            <person name="Choquer M."/>
            <person name="Collemare J."/>
            <person name="Cotton P."/>
            <person name="Danchin E.G."/>
            <person name="Da Silva C."/>
            <person name="Gautier A."/>
            <person name="Giraud C."/>
            <person name="Giraud T."/>
            <person name="Gonzalez C."/>
            <person name="Grossetete S."/>
            <person name="Guldener U."/>
            <person name="Henrissat B."/>
            <person name="Howlett B.J."/>
            <person name="Kodira C."/>
            <person name="Kretschmer M."/>
            <person name="Lappartient A."/>
            <person name="Leroch M."/>
            <person name="Levis C."/>
            <person name="Mauceli E."/>
            <person name="Neuveglise C."/>
            <person name="Oeser B."/>
            <person name="Pearson M."/>
            <person name="Poulain J."/>
            <person name="Poussereau N."/>
            <person name="Quesneville H."/>
            <person name="Rascle C."/>
            <person name="Schumacher J."/>
            <person name="Segurens B."/>
            <person name="Sexton A."/>
            <person name="Silva E."/>
            <person name="Sirven C."/>
            <person name="Soanes D.M."/>
            <person name="Talbot N.J."/>
            <person name="Templeton M."/>
            <person name="Yandava C."/>
            <person name="Yarden O."/>
            <person name="Zeng Q."/>
            <person name="Rollins J.A."/>
            <person name="Lebrun M.H."/>
            <person name="Dickman M."/>
        </authorList>
    </citation>
    <scope>NUCLEOTIDE SEQUENCE [LARGE SCALE GENOMIC DNA]</scope>
    <source>
        <strain evidence="2">T4</strain>
    </source>
</reference>
<dbReference type="AlphaFoldDB" id="G2Y172"/>
<dbReference type="EMBL" id="FQ790282">
    <property type="protein sequence ID" value="CCD46412.1"/>
    <property type="molecule type" value="Genomic_DNA"/>
</dbReference>
<organism evidence="1 2">
    <name type="scientific">Botryotinia fuckeliana (strain T4)</name>
    <name type="common">Noble rot fungus</name>
    <name type="synonym">Botrytis cinerea</name>
    <dbReference type="NCBI Taxonomy" id="999810"/>
    <lineage>
        <taxon>Eukaryota</taxon>
        <taxon>Fungi</taxon>
        <taxon>Dikarya</taxon>
        <taxon>Ascomycota</taxon>
        <taxon>Pezizomycotina</taxon>
        <taxon>Leotiomycetes</taxon>
        <taxon>Helotiales</taxon>
        <taxon>Sclerotiniaceae</taxon>
        <taxon>Botrytis</taxon>
    </lineage>
</organism>
<name>G2Y172_BOTF4</name>
<accession>G2Y172</accession>
<evidence type="ECO:0000313" key="2">
    <source>
        <dbReference type="Proteomes" id="UP000008177"/>
    </source>
</evidence>
<dbReference type="Proteomes" id="UP000008177">
    <property type="component" value="Unplaced contigs"/>
</dbReference>
<dbReference type="InParanoid" id="G2Y172"/>
<sequence>MNLTMLWFEVFGRCAALQQLRNHCDSKGESEFPAPRPVSIPLQNSTAQYSRRALRPRISHRSENPISLKMRTEVLNAAQIVLGASHEATF</sequence>
<proteinExistence type="predicted"/>
<gene>
    <name evidence="1" type="ORF">BofuT4_uP040230.1</name>
</gene>
<evidence type="ECO:0000313" key="1">
    <source>
        <dbReference type="EMBL" id="CCD46412.1"/>
    </source>
</evidence>
<dbReference type="HOGENOM" id="CLU_2440580_0_0_1"/>
<protein>
    <submittedName>
        <fullName evidence="1">Uncharacterized protein</fullName>
    </submittedName>
</protein>
<dbReference type="OrthoDB" id="5397552at2759"/>